<accession>A0A7W6LV44</accession>
<dbReference type="InterPro" id="IPR020915">
    <property type="entry name" value="UPF0311"/>
</dbReference>
<dbReference type="PANTHER" id="PTHR37315">
    <property type="entry name" value="UPF0311 PROTEIN BLR7842"/>
    <property type="match status" value="1"/>
</dbReference>
<keyword evidence="3" id="KW-1185">Reference proteome</keyword>
<dbReference type="Gene3D" id="2.40.160.20">
    <property type="match status" value="1"/>
</dbReference>
<comment type="caution">
    <text evidence="2">The sequence shown here is derived from an EMBL/GenBank/DDBJ whole genome shotgun (WGS) entry which is preliminary data.</text>
</comment>
<dbReference type="Pfam" id="PF11578">
    <property type="entry name" value="DUF3237"/>
    <property type="match status" value="1"/>
</dbReference>
<sequence length="184" mass="19596">MHDPERRGLIKAMPIMAMAGLGSAGSAALAAPAAPALEFAFRLQVLIAPPQDMGLVDGIRRRVIPITGGTAEGPRLAGRVLPGGGDWQGIGPDGIARIEARYTIEAEDGTLIGVTNPGMRHGPPRIIADIAAGKDVDPALYYFRTTPRFDVAADSRHGWMARTIFLCSAARYRDHVRLDVFSVA</sequence>
<name>A0A7W6LV44_9SPHN</name>
<evidence type="ECO:0000256" key="1">
    <source>
        <dbReference type="HAMAP-Rule" id="MF_00775"/>
    </source>
</evidence>
<gene>
    <name evidence="2" type="ORF">GGQ90_003851</name>
</gene>
<dbReference type="AlphaFoldDB" id="A0A7W6LV44"/>
<evidence type="ECO:0000313" key="2">
    <source>
        <dbReference type="EMBL" id="MBB4150052.1"/>
    </source>
</evidence>
<evidence type="ECO:0000313" key="3">
    <source>
        <dbReference type="Proteomes" id="UP000590524"/>
    </source>
</evidence>
<comment type="similarity">
    <text evidence="1">Belongs to the UPF0311 family.</text>
</comment>
<dbReference type="PANTHER" id="PTHR37315:SF1">
    <property type="entry name" value="UPF0311 PROTEIN BLR7842"/>
    <property type="match status" value="1"/>
</dbReference>
<dbReference type="Proteomes" id="UP000590524">
    <property type="component" value="Unassembled WGS sequence"/>
</dbReference>
<dbReference type="HAMAP" id="MF_00775">
    <property type="entry name" value="UPF0311"/>
    <property type="match status" value="1"/>
</dbReference>
<dbReference type="RefSeq" id="WP_188083517.1">
    <property type="nucleotide sequence ID" value="NZ_JACIEU010000016.1"/>
</dbReference>
<dbReference type="EMBL" id="JACIEU010000016">
    <property type="protein sequence ID" value="MBB4150052.1"/>
    <property type="molecule type" value="Genomic_DNA"/>
</dbReference>
<protein>
    <recommendedName>
        <fullName evidence="1">UPF0311 protein GGQ90_003851</fullName>
    </recommendedName>
</protein>
<dbReference type="PROSITE" id="PS51318">
    <property type="entry name" value="TAT"/>
    <property type="match status" value="1"/>
</dbReference>
<dbReference type="InterPro" id="IPR006311">
    <property type="entry name" value="TAT_signal"/>
</dbReference>
<organism evidence="2 3">
    <name type="scientific">Sphingobium scionense</name>
    <dbReference type="NCBI Taxonomy" id="1404341"/>
    <lineage>
        <taxon>Bacteria</taxon>
        <taxon>Pseudomonadati</taxon>
        <taxon>Pseudomonadota</taxon>
        <taxon>Alphaproteobacteria</taxon>
        <taxon>Sphingomonadales</taxon>
        <taxon>Sphingomonadaceae</taxon>
        <taxon>Sphingobium</taxon>
    </lineage>
</organism>
<reference evidence="2 3" key="1">
    <citation type="submission" date="2020-08" db="EMBL/GenBank/DDBJ databases">
        <title>Genomic Encyclopedia of Type Strains, Phase IV (KMG-IV): sequencing the most valuable type-strain genomes for metagenomic binning, comparative biology and taxonomic classification.</title>
        <authorList>
            <person name="Goeker M."/>
        </authorList>
    </citation>
    <scope>NUCLEOTIDE SEQUENCE [LARGE SCALE GENOMIC DNA]</scope>
    <source>
        <strain evidence="2 3">DSM 19371</strain>
    </source>
</reference>
<proteinExistence type="inferred from homology"/>